<keyword evidence="1" id="KW-1133">Transmembrane helix</keyword>
<organism evidence="2 3">
    <name type="scientific">Holospora curviuscula</name>
    <dbReference type="NCBI Taxonomy" id="1082868"/>
    <lineage>
        <taxon>Bacteria</taxon>
        <taxon>Pseudomonadati</taxon>
        <taxon>Pseudomonadota</taxon>
        <taxon>Alphaproteobacteria</taxon>
        <taxon>Holosporales</taxon>
        <taxon>Holosporaceae</taxon>
        <taxon>Holospora</taxon>
    </lineage>
</organism>
<dbReference type="AlphaFoldDB" id="A0A2S5R8A0"/>
<dbReference type="Proteomes" id="UP000239425">
    <property type="component" value="Unassembled WGS sequence"/>
</dbReference>
<gene>
    <name evidence="2" type="ORF">HCUR_00988</name>
</gene>
<name>A0A2S5R8A0_9PROT</name>
<proteinExistence type="predicted"/>
<evidence type="ECO:0000256" key="1">
    <source>
        <dbReference type="SAM" id="Phobius"/>
    </source>
</evidence>
<comment type="caution">
    <text evidence="2">The sequence shown here is derived from an EMBL/GenBank/DDBJ whole genome shotgun (WGS) entry which is preliminary data.</text>
</comment>
<reference evidence="2 3" key="1">
    <citation type="submission" date="2017-11" db="EMBL/GenBank/DDBJ databases">
        <title>Comparative genomic analysis of Holospora spp., intranuclear symbionts of paramecia.</title>
        <authorList>
            <person name="Garushyants S.K."/>
            <person name="Beliavskaya A."/>
            <person name="Malko D.B."/>
            <person name="Logacheva M.D."/>
            <person name="Rautian M.S."/>
            <person name="Gelfand M.S."/>
        </authorList>
    </citation>
    <scope>NUCLEOTIDE SEQUENCE [LARGE SCALE GENOMIC DNA]</scope>
    <source>
        <strain evidence="3">02AZ16</strain>
    </source>
</reference>
<evidence type="ECO:0000313" key="3">
    <source>
        <dbReference type="Proteomes" id="UP000239425"/>
    </source>
</evidence>
<feature type="transmembrane region" description="Helical" evidence="1">
    <location>
        <begin position="20"/>
        <end position="40"/>
    </location>
</feature>
<accession>A0A2S5R8A0</accession>
<dbReference type="EMBL" id="PHHC01000094">
    <property type="protein sequence ID" value="PPE03561.1"/>
    <property type="molecule type" value="Genomic_DNA"/>
</dbReference>
<protein>
    <submittedName>
        <fullName evidence="2">Uncharacterized protein</fullName>
    </submittedName>
</protein>
<keyword evidence="3" id="KW-1185">Reference proteome</keyword>
<sequence>MIKKIDITRTMKNYQRDRFIVPMILWVLLEYILCFLPRRFSLFLPHPLPLKVSSQYHFRHSIQDFQALYR</sequence>
<keyword evidence="1" id="KW-0812">Transmembrane</keyword>
<keyword evidence="1" id="KW-0472">Membrane</keyword>
<evidence type="ECO:0000313" key="2">
    <source>
        <dbReference type="EMBL" id="PPE03561.1"/>
    </source>
</evidence>